<dbReference type="InterPro" id="IPR036291">
    <property type="entry name" value="NAD(P)-bd_dom_sf"/>
</dbReference>
<dbReference type="SUPFAM" id="SSF51735">
    <property type="entry name" value="NAD(P)-binding Rossmann-fold domains"/>
    <property type="match status" value="1"/>
</dbReference>
<dbReference type="PRINTS" id="PR00080">
    <property type="entry name" value="SDRFAMILY"/>
</dbReference>
<dbReference type="EMBL" id="BBIO01000014">
    <property type="protein sequence ID" value="GAK46075.1"/>
    <property type="molecule type" value="Genomic_DNA"/>
</dbReference>
<comment type="caution">
    <text evidence="2">The sequence shown here is derived from an EMBL/GenBank/DDBJ whole genome shotgun (WGS) entry which is preliminary data.</text>
</comment>
<organism evidence="2 3">
    <name type="scientific">Tepidicaulis marinus</name>
    <dbReference type="NCBI Taxonomy" id="1333998"/>
    <lineage>
        <taxon>Bacteria</taxon>
        <taxon>Pseudomonadati</taxon>
        <taxon>Pseudomonadota</taxon>
        <taxon>Alphaproteobacteria</taxon>
        <taxon>Hyphomicrobiales</taxon>
        <taxon>Parvibaculaceae</taxon>
        <taxon>Tepidicaulis</taxon>
    </lineage>
</organism>
<reference evidence="2 3" key="1">
    <citation type="submission" date="2014-07" db="EMBL/GenBank/DDBJ databases">
        <title>Tepidicaulis marinum gen. nov., sp. nov., a novel marine bacterium denitrifying nitrate to nitrous oxide strictly under microaerobic conditions.</title>
        <authorList>
            <person name="Takeuchi M."/>
            <person name="Yamagishi T."/>
            <person name="Kamagata Y."/>
            <person name="Oshima K."/>
            <person name="Hattori M."/>
            <person name="Katayama T."/>
            <person name="Hanada S."/>
            <person name="Tamaki H."/>
            <person name="Marumo K."/>
            <person name="Maeda H."/>
            <person name="Nedachi M."/>
            <person name="Iwasaki W."/>
            <person name="Suwa Y."/>
            <person name="Sakata S."/>
        </authorList>
    </citation>
    <scope>NUCLEOTIDE SEQUENCE [LARGE SCALE GENOMIC DNA]</scope>
    <source>
        <strain evidence="2 3">MA2</strain>
    </source>
</reference>
<comment type="similarity">
    <text evidence="1">Belongs to the short-chain dehydrogenases/reductases (SDR) family.</text>
</comment>
<dbReference type="STRING" id="1333998.M2A_2574"/>
<dbReference type="Pfam" id="PF13561">
    <property type="entry name" value="adh_short_C2"/>
    <property type="match status" value="1"/>
</dbReference>
<dbReference type="PANTHER" id="PTHR42820:SF1">
    <property type="entry name" value="SHORT-CHAIN DEHYDROGENASE_REDUCTASE FAMILY PROTEIN"/>
    <property type="match status" value="1"/>
</dbReference>
<protein>
    <submittedName>
        <fullName evidence="2">Short-chain dehydrogenase/reductase SDR</fullName>
    </submittedName>
</protein>
<proteinExistence type="inferred from homology"/>
<dbReference type="RefSeq" id="WP_045448281.1">
    <property type="nucleotide sequence ID" value="NZ_BBIO01000014.1"/>
</dbReference>
<dbReference type="Gene3D" id="3.40.50.720">
    <property type="entry name" value="NAD(P)-binding Rossmann-like Domain"/>
    <property type="match status" value="1"/>
</dbReference>
<dbReference type="InterPro" id="IPR002347">
    <property type="entry name" value="SDR_fam"/>
</dbReference>
<evidence type="ECO:0000256" key="1">
    <source>
        <dbReference type="ARBA" id="ARBA00006484"/>
    </source>
</evidence>
<dbReference type="Proteomes" id="UP000028702">
    <property type="component" value="Unassembled WGS sequence"/>
</dbReference>
<dbReference type="PRINTS" id="PR00081">
    <property type="entry name" value="GDHRDH"/>
</dbReference>
<evidence type="ECO:0000313" key="2">
    <source>
        <dbReference type="EMBL" id="GAK46075.1"/>
    </source>
</evidence>
<dbReference type="eggNOG" id="COG1028">
    <property type="taxonomic scope" value="Bacteria"/>
</dbReference>
<dbReference type="PANTHER" id="PTHR42820">
    <property type="entry name" value="SHORT-CHAIN DEHYDROGENASE REDUCTASE"/>
    <property type="match status" value="1"/>
</dbReference>
<accession>A0A081BDF7</accession>
<name>A0A081BDF7_9HYPH</name>
<sequence length="286" mass="29693">MAGRLKGKVAIVTGGASGMGKSTVELFLEEGAKVVAADVTDHLGEEMAQILGPDFLYIHTDVSVEADMKHLVNETVKKFGRLDCMFNNAGYVGARGELFQIDMDEFDETVGVLLKGVFLGYKYAVPVMKVQGSGSIISTASVAGLQAGFGPQPYSACKAAVAHLARTAALELGPHNIRSNAICPGGIATSIFGSAMGLGSQVADKFGEFIKPRLAKIQPIPKAGLGRHIAETALFLASDASEFVTGQAIAVDGGLTSGPMHGIGASLNMEEAVAEFMNSVQGAEQS</sequence>
<dbReference type="AlphaFoldDB" id="A0A081BDF7"/>
<dbReference type="FunFam" id="3.40.50.720:FF:000084">
    <property type="entry name" value="Short-chain dehydrogenase reductase"/>
    <property type="match status" value="1"/>
</dbReference>
<keyword evidence="3" id="KW-1185">Reference proteome</keyword>
<gene>
    <name evidence="2" type="ORF">M2A_2574</name>
</gene>
<evidence type="ECO:0000313" key="3">
    <source>
        <dbReference type="Proteomes" id="UP000028702"/>
    </source>
</evidence>